<feature type="signal peptide" evidence="1">
    <location>
        <begin position="1"/>
        <end position="18"/>
    </location>
</feature>
<accession>A0A179BGT5</accession>
<reference evidence="2" key="1">
    <citation type="submission" date="2016-04" db="EMBL/GenBank/DDBJ databases">
        <title>Fast-growing isolate from the root nodules of Vavilovia formosa.</title>
        <authorList>
            <person name="Kimeklis A."/>
            <person name="Safronova V."/>
            <person name="Belimov A."/>
            <person name="Andronov E."/>
        </authorList>
    </citation>
    <scope>NUCLEOTIDE SEQUENCE [LARGE SCALE GENOMIC DNA]</scope>
    <source>
        <strain evidence="2">Vaf-46</strain>
    </source>
</reference>
<evidence type="ECO:0000313" key="2">
    <source>
        <dbReference type="EMBL" id="OAP90234.1"/>
    </source>
</evidence>
<feature type="chain" id="PRO_5008099365" description="Periplasmic heavy metal sensor" evidence="1">
    <location>
        <begin position="19"/>
        <end position="173"/>
    </location>
</feature>
<comment type="caution">
    <text evidence="2">The sequence shown here is derived from an EMBL/GenBank/DDBJ whole genome shotgun (WGS) entry which is preliminary data.</text>
</comment>
<dbReference type="Gene3D" id="1.20.120.1490">
    <property type="match status" value="1"/>
</dbReference>
<organism evidence="2">
    <name type="scientific">Rhizobium leguminosarum</name>
    <dbReference type="NCBI Taxonomy" id="384"/>
    <lineage>
        <taxon>Bacteria</taxon>
        <taxon>Pseudomonadati</taxon>
        <taxon>Pseudomonadota</taxon>
        <taxon>Alphaproteobacteria</taxon>
        <taxon>Hyphomicrobiales</taxon>
        <taxon>Rhizobiaceae</taxon>
        <taxon>Rhizobium/Agrobacterium group</taxon>
        <taxon>Rhizobium</taxon>
    </lineage>
</organism>
<evidence type="ECO:0008006" key="3">
    <source>
        <dbReference type="Google" id="ProtNLM"/>
    </source>
</evidence>
<dbReference type="EMBL" id="LWBS01000423">
    <property type="protein sequence ID" value="OAP90234.1"/>
    <property type="molecule type" value="Genomic_DNA"/>
</dbReference>
<evidence type="ECO:0000256" key="1">
    <source>
        <dbReference type="SAM" id="SignalP"/>
    </source>
</evidence>
<dbReference type="AlphaFoldDB" id="A0A179BGT5"/>
<protein>
    <recommendedName>
        <fullName evidence="3">Periplasmic heavy metal sensor</fullName>
    </recommendedName>
</protein>
<sequence>MKFISTIVVVLLSNAAFATEQHQHHTMSPYTEETGRQIKSLSEADIGELMRGGGWGFAKPAELNGYPGPSHLLSMKDEIGLTKEQVGRVQSIFEDMQRRAIQKGLRFVAAERELDAAFKNKTVTERRLRALIDNAENSRSRLRLVHLAAHLEVTAILTPEQVSKYNELRGYRK</sequence>
<dbReference type="InterPro" id="IPR012899">
    <property type="entry name" value="LTXXQ"/>
</dbReference>
<name>A0A179BGT5_RHILE</name>
<gene>
    <name evidence="2" type="ORF">A4U53_30420</name>
</gene>
<proteinExistence type="predicted"/>
<dbReference type="Pfam" id="PF07813">
    <property type="entry name" value="LTXXQ"/>
    <property type="match status" value="1"/>
</dbReference>
<keyword evidence="1" id="KW-0732">Signal</keyword>